<dbReference type="PANTHER" id="PTHR46094:SF1">
    <property type="entry name" value="INTEGRATOR COMPLEX SUBUNIT 9"/>
    <property type="match status" value="1"/>
</dbReference>
<feature type="region of interest" description="Disordered" evidence="4">
    <location>
        <begin position="1"/>
        <end position="20"/>
    </location>
</feature>
<feature type="domain" description="Metallo-beta-lactamase" evidence="5">
    <location>
        <begin position="64"/>
        <end position="202"/>
    </location>
</feature>
<comment type="caution">
    <text evidence="6">The sequence shown here is derived from an EMBL/GenBank/DDBJ whole genome shotgun (WGS) entry which is preliminary data.</text>
</comment>
<comment type="subcellular location">
    <subcellularLocation>
        <location evidence="1">Nucleus</location>
    </subcellularLocation>
</comment>
<dbReference type="SUPFAM" id="SSF56281">
    <property type="entry name" value="Metallo-hydrolase/oxidoreductase"/>
    <property type="match status" value="1"/>
</dbReference>
<evidence type="ECO:0000256" key="3">
    <source>
        <dbReference type="SAM" id="Coils"/>
    </source>
</evidence>
<evidence type="ECO:0000256" key="1">
    <source>
        <dbReference type="ARBA" id="ARBA00004123"/>
    </source>
</evidence>
<dbReference type="InterPro" id="IPR027074">
    <property type="entry name" value="Integrator_9su"/>
</dbReference>
<dbReference type="GO" id="GO:0032039">
    <property type="term" value="C:integrator complex"/>
    <property type="evidence" value="ECO:0007669"/>
    <property type="project" value="InterPro"/>
</dbReference>
<proteinExistence type="predicted"/>
<dbReference type="Proteomes" id="UP000717996">
    <property type="component" value="Unassembled WGS sequence"/>
</dbReference>
<feature type="coiled-coil region" evidence="3">
    <location>
        <begin position="1167"/>
        <end position="1201"/>
    </location>
</feature>
<feature type="compositionally biased region" description="Low complexity" evidence="4">
    <location>
        <begin position="609"/>
        <end position="634"/>
    </location>
</feature>
<dbReference type="OrthoDB" id="5600060at2759"/>
<dbReference type="Gene3D" id="3.60.15.10">
    <property type="entry name" value="Ribonuclease Z/Hydroxyacylglutathione hydrolase-like"/>
    <property type="match status" value="1"/>
</dbReference>
<feature type="compositionally biased region" description="Low complexity" evidence="4">
    <location>
        <begin position="560"/>
        <end position="570"/>
    </location>
</feature>
<protein>
    <recommendedName>
        <fullName evidence="5">Metallo-beta-lactamase domain-containing protein</fullName>
    </recommendedName>
</protein>
<dbReference type="Pfam" id="PF16661">
    <property type="entry name" value="Lactamase_B_6"/>
    <property type="match status" value="1"/>
</dbReference>
<reference evidence="6" key="1">
    <citation type="journal article" date="2020" name="Microb. Genom.">
        <title>Genetic diversity of clinical and environmental Mucorales isolates obtained from an investigation of mucormycosis cases among solid organ transplant recipients.</title>
        <authorList>
            <person name="Nguyen M.H."/>
            <person name="Kaul D."/>
            <person name="Muto C."/>
            <person name="Cheng S.J."/>
            <person name="Richter R.A."/>
            <person name="Bruno V.M."/>
            <person name="Liu G."/>
            <person name="Beyhan S."/>
            <person name="Sundermann A.J."/>
            <person name="Mounaud S."/>
            <person name="Pasculle A.W."/>
            <person name="Nierman W.C."/>
            <person name="Driscoll E."/>
            <person name="Cumbie R."/>
            <person name="Clancy C.J."/>
            <person name="Dupont C.L."/>
        </authorList>
    </citation>
    <scope>NUCLEOTIDE SEQUENCE</scope>
    <source>
        <strain evidence="6">GL16</strain>
    </source>
</reference>
<evidence type="ECO:0000259" key="5">
    <source>
        <dbReference type="Pfam" id="PF16661"/>
    </source>
</evidence>
<dbReference type="PANTHER" id="PTHR46094">
    <property type="entry name" value="INTEGRATOR COMPLEX SUBUNIT 9"/>
    <property type="match status" value="1"/>
</dbReference>
<feature type="region of interest" description="Disordered" evidence="4">
    <location>
        <begin position="817"/>
        <end position="852"/>
    </location>
</feature>
<keyword evidence="3" id="KW-0175">Coiled coil</keyword>
<evidence type="ECO:0000256" key="2">
    <source>
        <dbReference type="ARBA" id="ARBA00023242"/>
    </source>
</evidence>
<name>A0A9P6Y4P6_RHIOR</name>
<dbReference type="EMBL" id="JAANIT010001622">
    <property type="protein sequence ID" value="KAG1539427.1"/>
    <property type="molecule type" value="Genomic_DNA"/>
</dbReference>
<feature type="compositionally biased region" description="Low complexity" evidence="4">
    <location>
        <begin position="833"/>
        <end position="852"/>
    </location>
</feature>
<keyword evidence="2" id="KW-0539">Nucleus</keyword>
<evidence type="ECO:0000313" key="6">
    <source>
        <dbReference type="EMBL" id="KAG1539427.1"/>
    </source>
</evidence>
<feature type="region of interest" description="Disordered" evidence="4">
    <location>
        <begin position="558"/>
        <end position="651"/>
    </location>
</feature>
<feature type="compositionally biased region" description="Polar residues" evidence="4">
    <location>
        <begin position="592"/>
        <end position="608"/>
    </location>
</feature>
<evidence type="ECO:0000313" key="7">
    <source>
        <dbReference type="Proteomes" id="UP000717996"/>
    </source>
</evidence>
<gene>
    <name evidence="6" type="ORF">G6F51_009148</name>
</gene>
<dbReference type="AlphaFoldDB" id="A0A9P6Y4P6"/>
<dbReference type="GO" id="GO:0034472">
    <property type="term" value="P:snRNA 3'-end processing"/>
    <property type="evidence" value="ECO:0007669"/>
    <property type="project" value="TreeGrafter"/>
</dbReference>
<dbReference type="InterPro" id="IPR036866">
    <property type="entry name" value="RibonucZ/Hydroxyglut_hydro"/>
</dbReference>
<dbReference type="InterPro" id="IPR001279">
    <property type="entry name" value="Metallo-B-lactamas"/>
</dbReference>
<feature type="coiled-coil region" evidence="3">
    <location>
        <begin position="901"/>
        <end position="1136"/>
    </location>
</feature>
<organism evidence="6 7">
    <name type="scientific">Rhizopus oryzae</name>
    <name type="common">Mucormycosis agent</name>
    <name type="synonym">Rhizopus arrhizus var. delemar</name>
    <dbReference type="NCBI Taxonomy" id="64495"/>
    <lineage>
        <taxon>Eukaryota</taxon>
        <taxon>Fungi</taxon>
        <taxon>Fungi incertae sedis</taxon>
        <taxon>Mucoromycota</taxon>
        <taxon>Mucoromycotina</taxon>
        <taxon>Mucoromycetes</taxon>
        <taxon>Mucorales</taxon>
        <taxon>Mucorineae</taxon>
        <taxon>Rhizopodaceae</taxon>
        <taxon>Rhizopus</taxon>
    </lineage>
</organism>
<accession>A0A9P6Y4P6</accession>
<evidence type="ECO:0000256" key="4">
    <source>
        <dbReference type="SAM" id="MobiDB-lite"/>
    </source>
</evidence>
<sequence>MTIPKGEQQPSQPPPTDLSSILSQYFSEQGKRATDTQSSSRTSAIQNCDDLTVFKIPDFSLIDIHTIDLVLIANSECMLGLPYLTEYLGYKGKIIATETTIEFAKQSMEELVAYYGQTISRIDPTSYTYTTQLMTDSFIPEGWRSIYTLRDIQGCLEKIQPVRYNESLFLFSTLSLVAHSSGYSIGSANWLLETSFKKIVFLSTSSLTPNLHPAPFNQSLLTEADAVIVSDVVEPSSDHVSFERSRTKLLAHIARTIQSNNNVLIAAPSMHIVFDLLGDIESYFKSIGAREIGGENDQVPIYVANPVANKSLQYSNICGEWMNPDRQCLLYEPTTPLAHGQLMAKGALQTIETVDSVELGARGIREPCIVFAGDSVFMQKGPIAWFLEHWKQSEHSTCITILPKTVMPAVQDSKMNFIRIPLETRLKLEDVPSILRTTERLNHVRHLLIPKMKGAELVKENLLSYPNTEVYIYKMGDIINIDLKRDWEKVSVSEKLAKLIMPIPYKSSNGLVSLYAPINGTLNLYNNNFQLCANTMRNMNDRPRVQVELNRIVKRFEQLSNKSSGSTSSRSKTKTKSDQLSPPIRSKPTLKQPIQTTPRRPSQVTRPASNIPSPKSPLPSKSNKQKSKSVSQLVTTIRKKSLSATSSKTQPKEEPLLIPWKQYDMTKSSALNYQVNYPTLLQELNMAYATLKTPGLNEVMSCLEANEVQKKLDHVPVLLDSLYSHIRIQVDIQRATLAYLKLENLQISTAYQATCDMYKKHTQLEQSIDDLYFTSKSAYSLRSSHPTHAEYTPIMAQKSPKDHCLYKVLMKLERAVATDTNQSGRSETDHRLSLSSTSSTPSSFSSTTKPFSNKTSITSIFETEESTVDVQQRIDFLIDKLAHKQDRNELSEKNSEPAKANDNHEALSKELNATREQLIQEQQRTEQLKETLDQKETLLSQQQKQMEQLQITLDASAVRQTEMEKKEIALETQVEKLEAQCSDRHQLEIQLDDYKVKHKQLVTKMNELQRELERSLEERDVLTKVVSEMKQKDKDEARLNSAEHEIDDMLEELETVNQKEYQVHCLQRELEEVKRIYLTRESGFLLQSASIEAELEKILKEYDRLTRNIMDFNNERKKLEYEIDKLKQEKYLLQHQLFDQKAQSLDDGQGQTHVLRKEFRQLMQHIKEKHQSELLEETESKKKLEQELRNLKAEVEMKRWDRVHTAVQTHFDMQFIRL</sequence>